<evidence type="ECO:0000256" key="1">
    <source>
        <dbReference type="SAM" id="MobiDB-lite"/>
    </source>
</evidence>
<comment type="caution">
    <text evidence="2">The sequence shown here is derived from an EMBL/GenBank/DDBJ whole genome shotgun (WGS) entry which is preliminary data.</text>
</comment>
<feature type="compositionally biased region" description="Low complexity" evidence="1">
    <location>
        <begin position="18"/>
        <end position="28"/>
    </location>
</feature>
<reference evidence="2 3" key="1">
    <citation type="submission" date="2015-06" db="EMBL/GenBank/DDBJ databases">
        <title>Genome sequence of Mycobacterium conceptionense strain MLE.</title>
        <authorList>
            <person name="Greninger A.L."/>
            <person name="Cunningham G."/>
            <person name="Chiu C.Y."/>
            <person name="Miller S."/>
        </authorList>
    </citation>
    <scope>NUCLEOTIDE SEQUENCE [LARGE SCALE GENOMIC DNA]</scope>
    <source>
        <strain evidence="2 3">MLE</strain>
    </source>
</reference>
<feature type="compositionally biased region" description="Basic residues" evidence="1">
    <location>
        <begin position="1"/>
        <end position="17"/>
    </location>
</feature>
<gene>
    <name evidence="2" type="ORF">ACT17_06470</name>
</gene>
<dbReference type="EMBL" id="LFOD01000003">
    <property type="protein sequence ID" value="KMV19673.1"/>
    <property type="molecule type" value="Genomic_DNA"/>
</dbReference>
<evidence type="ECO:0000313" key="3">
    <source>
        <dbReference type="Proteomes" id="UP000037594"/>
    </source>
</evidence>
<name>A0A0J8UDV1_9MYCO</name>
<organism evidence="2 3">
    <name type="scientific">Mycolicibacterium conceptionense</name>
    <dbReference type="NCBI Taxonomy" id="451644"/>
    <lineage>
        <taxon>Bacteria</taxon>
        <taxon>Bacillati</taxon>
        <taxon>Actinomycetota</taxon>
        <taxon>Actinomycetes</taxon>
        <taxon>Mycobacteriales</taxon>
        <taxon>Mycobacteriaceae</taxon>
        <taxon>Mycolicibacterium</taxon>
    </lineage>
</organism>
<evidence type="ECO:0000313" key="2">
    <source>
        <dbReference type="EMBL" id="KMV19673.1"/>
    </source>
</evidence>
<feature type="region of interest" description="Disordered" evidence="1">
    <location>
        <begin position="1"/>
        <end position="67"/>
    </location>
</feature>
<dbReference type="AlphaFoldDB" id="A0A0J8UDV1"/>
<dbReference type="Proteomes" id="UP000037594">
    <property type="component" value="Unassembled WGS sequence"/>
</dbReference>
<proteinExistence type="predicted"/>
<protein>
    <submittedName>
        <fullName evidence="2">Uncharacterized protein</fullName>
    </submittedName>
</protein>
<accession>A0A0J8UDV1</accession>
<sequence length="67" mass="7777">MLRRLRHRLLLQRRRPTSPRSPLRPMPALRRRARPRSPTRVALSADRPRTDRAARSGFHCGRASCAP</sequence>